<proteinExistence type="predicted"/>
<dbReference type="EMBL" id="JANBPW010000585">
    <property type="protein sequence ID" value="KAJ1948949.1"/>
    <property type="molecule type" value="Genomic_DNA"/>
</dbReference>
<reference evidence="1" key="1">
    <citation type="submission" date="2022-07" db="EMBL/GenBank/DDBJ databases">
        <title>Phylogenomic reconstructions and comparative analyses of Kickxellomycotina fungi.</title>
        <authorList>
            <person name="Reynolds N.K."/>
            <person name="Stajich J.E."/>
            <person name="Barry K."/>
            <person name="Grigoriev I.V."/>
            <person name="Crous P."/>
            <person name="Smith M.E."/>
        </authorList>
    </citation>
    <scope>NUCLEOTIDE SEQUENCE</scope>
    <source>
        <strain evidence="1">NRRL 5244</strain>
    </source>
</reference>
<comment type="caution">
    <text evidence="1">The sequence shown here is derived from an EMBL/GenBank/DDBJ whole genome shotgun (WGS) entry which is preliminary data.</text>
</comment>
<dbReference type="Proteomes" id="UP001150603">
    <property type="component" value="Unassembled WGS sequence"/>
</dbReference>
<name>A0ACC1JEJ6_9FUNG</name>
<sequence>MGVHLHKHSFQFVNALTDFSLASLPAATRPHFSVNNEWDKFYQWLAGQPEHTTVVVDGLCSLLDQGKQVDQVVEVFDCCRRISELKGGRLVLSVFLDEFSEPLVRALTRRSHYVFSFDGLVSGASADVSGQLTVVPGHLNCQTTSAFKPVLLHYKVADTTVQFFSPGQARTVL</sequence>
<evidence type="ECO:0000313" key="2">
    <source>
        <dbReference type="Proteomes" id="UP001150603"/>
    </source>
</evidence>
<protein>
    <submittedName>
        <fullName evidence="1">Elongator subunit elp6</fullName>
    </submittedName>
</protein>
<evidence type="ECO:0000313" key="1">
    <source>
        <dbReference type="EMBL" id="KAJ1948949.1"/>
    </source>
</evidence>
<gene>
    <name evidence="1" type="primary">ELP6</name>
    <name evidence="1" type="ORF">FBU59_001362</name>
</gene>
<organism evidence="1 2">
    <name type="scientific">Linderina macrospora</name>
    <dbReference type="NCBI Taxonomy" id="4868"/>
    <lineage>
        <taxon>Eukaryota</taxon>
        <taxon>Fungi</taxon>
        <taxon>Fungi incertae sedis</taxon>
        <taxon>Zoopagomycota</taxon>
        <taxon>Kickxellomycotina</taxon>
        <taxon>Kickxellomycetes</taxon>
        <taxon>Kickxellales</taxon>
        <taxon>Kickxellaceae</taxon>
        <taxon>Linderina</taxon>
    </lineage>
</organism>
<keyword evidence="2" id="KW-1185">Reference proteome</keyword>
<accession>A0ACC1JEJ6</accession>